<dbReference type="EMBL" id="MG021458">
    <property type="protein sequence ID" value="AXL94180.1"/>
    <property type="molecule type" value="Genomic_RNA"/>
</dbReference>
<name>A0A3G1S2U4_9BROM</name>
<accession>A0A3G1S2U4</accession>
<evidence type="ECO:0000313" key="1">
    <source>
        <dbReference type="EMBL" id="AXL94180.1"/>
    </source>
</evidence>
<proteinExistence type="predicted"/>
<dbReference type="EMBL" id="MG021455">
    <property type="protein sequence ID" value="AXL94175.1"/>
    <property type="molecule type" value="Genomic_RNA"/>
</dbReference>
<sequence>MTLPRKWSVFVLNNAKRLLRPVVITGPYPPWMSARVSQRTCMSSELQTELPLKRCLLSLSLMVLKITLKNLVMSSLSLLRRWSNPCVSVNYGALSLINVYLFPALLWPELC</sequence>
<protein>
    <submittedName>
        <fullName evidence="1">Uncharacterized protein</fullName>
    </submittedName>
</protein>
<reference evidence="1" key="1">
    <citation type="journal article" date="2019" name="Australas. Plant Pathol.">
        <title>Characterisation of a subgroup IB isolate of Cucumber mosaic virus from Xanthosoma sp. in sub-Saharan Africa.</title>
        <authorList>
            <person name="Kidanemariam D.B."/>
            <person name="Sukal A.C."/>
            <person name="Abraham A.D."/>
            <person name="Njuguna J.N."/>
            <person name="Mware B.O."/>
            <person name="Stomeo F."/>
            <person name="Dale J.L."/>
            <person name="James A.P."/>
            <person name="Harding R.M."/>
        </authorList>
    </citation>
    <scope>NUCLEOTIDE SEQUENCE</scope>
    <source>
        <strain evidence="1">Xa</strain>
    </source>
</reference>
<organism evidence="1">
    <name type="scientific">Cucumber mosaic virus</name>
    <name type="common">cucumber mosaic cucumovirus</name>
    <dbReference type="NCBI Taxonomy" id="12305"/>
    <lineage>
        <taxon>Viruses</taxon>
        <taxon>Riboviria</taxon>
        <taxon>Orthornavirae</taxon>
        <taxon>Kitrinoviricota</taxon>
        <taxon>Alsuviricetes</taxon>
        <taxon>Martellivirales</taxon>
        <taxon>Bromoviridae</taxon>
        <taxon>Cucumovirus</taxon>
        <taxon>Cucumovirus CMV</taxon>
    </lineage>
</organism>
<dbReference type="EMBL" id="MG021461">
    <property type="protein sequence ID" value="AXL94187.1"/>
    <property type="molecule type" value="Genomic_RNA"/>
</dbReference>